<protein>
    <submittedName>
        <fullName evidence="1">Uncharacterized protein</fullName>
    </submittedName>
</protein>
<comment type="caution">
    <text evidence="1">The sequence shown here is derived from an EMBL/GenBank/DDBJ whole genome shotgun (WGS) entry which is preliminary data.</text>
</comment>
<gene>
    <name evidence="1" type="ORF">PPENT_87.1.T0120304</name>
</gene>
<accession>A0A8S1SUY4</accession>
<dbReference type="AlphaFoldDB" id="A0A8S1SUY4"/>
<evidence type="ECO:0000313" key="1">
    <source>
        <dbReference type="EMBL" id="CAD8143588.1"/>
    </source>
</evidence>
<evidence type="ECO:0000313" key="2">
    <source>
        <dbReference type="Proteomes" id="UP000689195"/>
    </source>
</evidence>
<proteinExistence type="predicted"/>
<reference evidence="1" key="1">
    <citation type="submission" date="2021-01" db="EMBL/GenBank/DDBJ databases">
        <authorList>
            <consortium name="Genoscope - CEA"/>
            <person name="William W."/>
        </authorList>
    </citation>
    <scope>NUCLEOTIDE SEQUENCE</scope>
</reference>
<keyword evidence="2" id="KW-1185">Reference proteome</keyword>
<dbReference type="Proteomes" id="UP000689195">
    <property type="component" value="Unassembled WGS sequence"/>
</dbReference>
<dbReference type="EMBL" id="CAJJDO010000012">
    <property type="protein sequence ID" value="CAD8143588.1"/>
    <property type="molecule type" value="Genomic_DNA"/>
</dbReference>
<organism evidence="1 2">
    <name type="scientific">Paramecium pentaurelia</name>
    <dbReference type="NCBI Taxonomy" id="43138"/>
    <lineage>
        <taxon>Eukaryota</taxon>
        <taxon>Sar</taxon>
        <taxon>Alveolata</taxon>
        <taxon>Ciliophora</taxon>
        <taxon>Intramacronucleata</taxon>
        <taxon>Oligohymenophorea</taxon>
        <taxon>Peniculida</taxon>
        <taxon>Parameciidae</taxon>
        <taxon>Paramecium</taxon>
    </lineage>
</organism>
<dbReference type="OrthoDB" id="305281at2759"/>
<sequence length="268" mass="31497">MQKQNKSFFEQETCLAEIELPTEWRPQFIKWTKKLEKQDKYQEKLKASLEIKNNEYYLTIEDEKDEKQSIRMNISELKQPMNKCNLLIPSPPYNEPRDIQNIHCLPYKAKAKIENNQKDVEDLQNKFRSLHYSDKQKQKYINQSSSSGIEQSASEDEFSGFQIPVFFQLSHIEIRDSQQGKDKPQVEGYDKQNLKANLIDFLRIKGDSGANIQDIKQFYKFQSVPEKHLKDMLKSFAKTTMKANKLIYILPSTLLNSNTQQNSNTLQN</sequence>
<name>A0A8S1SUY4_9CILI</name>